<evidence type="ECO:0000256" key="2">
    <source>
        <dbReference type="SAM" id="SignalP"/>
    </source>
</evidence>
<feature type="chain" id="PRO_5046362335" description="Lipoprotein" evidence="2">
    <location>
        <begin position="23"/>
        <end position="122"/>
    </location>
</feature>
<sequence length="122" mass="12606">MRTWATRVLAATLLGVAVTACTDDPGPVPGGPATTSVRSPDTSPTSFRAPSAPSPAPASRSGSRADTGPGCGQRAVDAGRFNPDCKEYQGYLDPGGAGRKDTSGEEQRRYACEQGYLPKSEC</sequence>
<dbReference type="PROSITE" id="PS51257">
    <property type="entry name" value="PROKAR_LIPOPROTEIN"/>
    <property type="match status" value="1"/>
</dbReference>
<dbReference type="EMBL" id="JBHUOF010000006">
    <property type="protein sequence ID" value="MFD2798905.1"/>
    <property type="molecule type" value="Genomic_DNA"/>
</dbReference>
<keyword evidence="2" id="KW-0732">Signal</keyword>
<evidence type="ECO:0000256" key="1">
    <source>
        <dbReference type="SAM" id="MobiDB-lite"/>
    </source>
</evidence>
<name>A0ABW5W7N0_9PSEU</name>
<proteinExistence type="predicted"/>
<evidence type="ECO:0000313" key="3">
    <source>
        <dbReference type="EMBL" id="MFD2798905.1"/>
    </source>
</evidence>
<gene>
    <name evidence="3" type="ORF">ACFS2C_05810</name>
</gene>
<feature type="compositionally biased region" description="Polar residues" evidence="1">
    <location>
        <begin position="33"/>
        <end position="42"/>
    </location>
</feature>
<feature type="region of interest" description="Disordered" evidence="1">
    <location>
        <begin position="20"/>
        <end position="122"/>
    </location>
</feature>
<reference evidence="4" key="1">
    <citation type="journal article" date="2019" name="Int. J. Syst. Evol. Microbiol.">
        <title>The Global Catalogue of Microorganisms (GCM) 10K type strain sequencing project: providing services to taxonomists for standard genome sequencing and annotation.</title>
        <authorList>
            <consortium name="The Broad Institute Genomics Platform"/>
            <consortium name="The Broad Institute Genome Sequencing Center for Infectious Disease"/>
            <person name="Wu L."/>
            <person name="Ma J."/>
        </authorList>
    </citation>
    <scope>NUCLEOTIDE SEQUENCE [LARGE SCALE GENOMIC DNA]</scope>
    <source>
        <strain evidence="4">IBRC-M 10906</strain>
    </source>
</reference>
<organism evidence="3 4">
    <name type="scientific">Prauserella oleivorans</name>
    <dbReference type="NCBI Taxonomy" id="1478153"/>
    <lineage>
        <taxon>Bacteria</taxon>
        <taxon>Bacillati</taxon>
        <taxon>Actinomycetota</taxon>
        <taxon>Actinomycetes</taxon>
        <taxon>Pseudonocardiales</taxon>
        <taxon>Pseudonocardiaceae</taxon>
        <taxon>Prauserella</taxon>
    </lineage>
</organism>
<feature type="compositionally biased region" description="Low complexity" evidence="1">
    <location>
        <begin position="43"/>
        <end position="65"/>
    </location>
</feature>
<dbReference type="RefSeq" id="WP_377389799.1">
    <property type="nucleotide sequence ID" value="NZ_JBHSAN010000018.1"/>
</dbReference>
<protein>
    <recommendedName>
        <fullName evidence="5">Lipoprotein</fullName>
    </recommendedName>
</protein>
<evidence type="ECO:0008006" key="5">
    <source>
        <dbReference type="Google" id="ProtNLM"/>
    </source>
</evidence>
<evidence type="ECO:0000313" key="4">
    <source>
        <dbReference type="Proteomes" id="UP001597478"/>
    </source>
</evidence>
<keyword evidence="4" id="KW-1185">Reference proteome</keyword>
<dbReference type="Proteomes" id="UP001597478">
    <property type="component" value="Unassembled WGS sequence"/>
</dbReference>
<feature type="compositionally biased region" description="Basic and acidic residues" evidence="1">
    <location>
        <begin position="98"/>
        <end position="111"/>
    </location>
</feature>
<feature type="signal peptide" evidence="2">
    <location>
        <begin position="1"/>
        <end position="22"/>
    </location>
</feature>
<comment type="caution">
    <text evidence="3">The sequence shown here is derived from an EMBL/GenBank/DDBJ whole genome shotgun (WGS) entry which is preliminary data.</text>
</comment>
<accession>A0ABW5W7N0</accession>